<dbReference type="EMBL" id="CP014688">
    <property type="protein sequence ID" value="AQT06713.1"/>
    <property type="molecule type" value="Genomic_DNA"/>
</dbReference>
<dbReference type="AlphaFoldDB" id="A0A1U9LJT0"/>
<protein>
    <submittedName>
        <fullName evidence="1">Uncharacterized protein</fullName>
    </submittedName>
</protein>
<reference evidence="1 2" key="1">
    <citation type="submission" date="2016-03" db="EMBL/GenBank/DDBJ databases">
        <title>Acetic acid bacteria sequencing.</title>
        <authorList>
            <person name="Brandt J."/>
            <person name="Jakob F."/>
            <person name="Vogel R.F."/>
        </authorList>
    </citation>
    <scope>NUCLEOTIDE SEQUENCE [LARGE SCALE GENOMIC DNA]</scope>
    <source>
        <strain evidence="1 2">TMW2.1084</strain>
        <plasmid evidence="2">pac1084_1</plasmid>
    </source>
</reference>
<geneLocation type="plasmid" evidence="2">
    <name>pac1084_1</name>
</geneLocation>
<organism evidence="1 2">
    <name type="scientific">Acetobacter persici</name>
    <dbReference type="NCBI Taxonomy" id="1076596"/>
    <lineage>
        <taxon>Bacteria</taxon>
        <taxon>Pseudomonadati</taxon>
        <taxon>Pseudomonadota</taxon>
        <taxon>Alphaproteobacteria</taxon>
        <taxon>Acetobacterales</taxon>
        <taxon>Acetobacteraceae</taxon>
        <taxon>Acetobacter</taxon>
    </lineage>
</organism>
<evidence type="ECO:0000313" key="1">
    <source>
        <dbReference type="EMBL" id="AQT06713.1"/>
    </source>
</evidence>
<sequence length="76" mass="8191">MPQRFASEAEAQSEINEVVTDSKIEHLAGNLTSAYDVGDFKVLDSTDPIIAAMLLEEFPDLAQDAPSIASENQPTP</sequence>
<dbReference type="RefSeq" id="WP_077932339.1">
    <property type="nucleotide sequence ID" value="NZ_CP014688.1"/>
</dbReference>
<accession>A0A1U9LJT0</accession>
<evidence type="ECO:0000313" key="2">
    <source>
        <dbReference type="Proteomes" id="UP000189055"/>
    </source>
</evidence>
<keyword evidence="1" id="KW-0614">Plasmid</keyword>
<dbReference type="KEGG" id="aper:A0U91_17065"/>
<gene>
    <name evidence="1" type="ORF">A0U91_17065</name>
</gene>
<name>A0A1U9LJT0_9PROT</name>
<dbReference type="Proteomes" id="UP000189055">
    <property type="component" value="Plasmid pAC1084_1"/>
</dbReference>
<proteinExistence type="predicted"/>